<dbReference type="PROSITE" id="PS51379">
    <property type="entry name" value="4FE4S_FER_2"/>
    <property type="match status" value="2"/>
</dbReference>
<name>A0A7G2D6N5_9EURY</name>
<dbReference type="GO" id="GO:0046872">
    <property type="term" value="F:metal ion binding"/>
    <property type="evidence" value="ECO:0007669"/>
    <property type="project" value="UniProtKB-KW"/>
</dbReference>
<dbReference type="SUPFAM" id="SSF142019">
    <property type="entry name" value="Nqo1 FMN-binding domain-like"/>
    <property type="match status" value="1"/>
</dbReference>
<dbReference type="Gene3D" id="3.10.20.600">
    <property type="match status" value="1"/>
</dbReference>
<dbReference type="SUPFAM" id="SSF52833">
    <property type="entry name" value="Thioredoxin-like"/>
    <property type="match status" value="2"/>
</dbReference>
<dbReference type="InterPro" id="IPR011538">
    <property type="entry name" value="Nuo51_FMN-bd"/>
</dbReference>
<evidence type="ECO:0000313" key="10">
    <source>
        <dbReference type="EMBL" id="CAD5243564.1"/>
    </source>
</evidence>
<evidence type="ECO:0000256" key="8">
    <source>
        <dbReference type="ARBA" id="ARBA00034078"/>
    </source>
</evidence>
<dbReference type="InterPro" id="IPR042128">
    <property type="entry name" value="NuoE_dom"/>
</dbReference>
<keyword evidence="11" id="KW-1185">Reference proteome</keyword>
<dbReference type="GO" id="GO:0051537">
    <property type="term" value="F:2 iron, 2 sulfur cluster binding"/>
    <property type="evidence" value="ECO:0007669"/>
    <property type="project" value="UniProtKB-KW"/>
</dbReference>
<comment type="similarity">
    <text evidence="1">Belongs to the complex I 51 kDa subunit family.</text>
</comment>
<evidence type="ECO:0000313" key="11">
    <source>
        <dbReference type="Proteomes" id="UP000516304"/>
    </source>
</evidence>
<dbReference type="SUPFAM" id="SSF142984">
    <property type="entry name" value="Nqo1 middle domain-like"/>
    <property type="match status" value="1"/>
</dbReference>
<dbReference type="InterPro" id="IPR017896">
    <property type="entry name" value="4Fe4S_Fe-S-bd"/>
</dbReference>
<dbReference type="NCBIfam" id="NF010120">
    <property type="entry name" value="PRK13596.1"/>
    <property type="match status" value="1"/>
</dbReference>
<proteinExistence type="inferred from homology"/>
<dbReference type="Gene3D" id="3.30.70.20">
    <property type="match status" value="1"/>
</dbReference>
<dbReference type="EMBL" id="LR881183">
    <property type="protein sequence ID" value="CAD5243564.1"/>
    <property type="molecule type" value="Genomic_DNA"/>
</dbReference>
<dbReference type="KEGG" id="tcq:TIRI35C_0410"/>
<evidence type="ECO:0000256" key="2">
    <source>
        <dbReference type="ARBA" id="ARBA00010643"/>
    </source>
</evidence>
<dbReference type="Pfam" id="PF01512">
    <property type="entry name" value="Complex1_51K"/>
    <property type="match status" value="1"/>
</dbReference>
<dbReference type="InterPro" id="IPR019575">
    <property type="entry name" value="Nuop51_4Fe4S-bd"/>
</dbReference>
<dbReference type="PANTHER" id="PTHR43578">
    <property type="entry name" value="NADH-QUINONE OXIDOREDUCTASE SUBUNIT F"/>
    <property type="match status" value="1"/>
</dbReference>
<dbReference type="NCBIfam" id="NF005722">
    <property type="entry name" value="PRK07539.1-2"/>
    <property type="match status" value="1"/>
</dbReference>
<dbReference type="InterPro" id="IPR019554">
    <property type="entry name" value="Soluble_ligand-bd"/>
</dbReference>
<keyword evidence="10" id="KW-0830">Ubiquinone</keyword>
<dbReference type="InterPro" id="IPR017900">
    <property type="entry name" value="4Fe4S_Fe_S_CS"/>
</dbReference>
<dbReference type="CDD" id="cd03064">
    <property type="entry name" value="TRX_Fd_NuoE"/>
    <property type="match status" value="1"/>
</dbReference>
<feature type="domain" description="4Fe-4S ferredoxin-type" evidence="9">
    <location>
        <begin position="720"/>
        <end position="749"/>
    </location>
</feature>
<evidence type="ECO:0000256" key="7">
    <source>
        <dbReference type="ARBA" id="ARBA00023014"/>
    </source>
</evidence>
<dbReference type="FunFam" id="3.40.50.11540:FF:000001">
    <property type="entry name" value="NADH dehydrogenase [ubiquinone] flavoprotein 1, mitochondrial"/>
    <property type="match status" value="1"/>
</dbReference>
<dbReference type="Gene3D" id="3.40.30.10">
    <property type="entry name" value="Glutaredoxin"/>
    <property type="match status" value="2"/>
</dbReference>
<dbReference type="GO" id="GO:0051539">
    <property type="term" value="F:4 iron, 4 sulfur cluster binding"/>
    <property type="evidence" value="ECO:0007669"/>
    <property type="project" value="UniProtKB-KW"/>
</dbReference>
<sequence>MEASFDYMRSYPPEPGSLIPLLQRTQEKFGYLPREALEEIANYLGVPLSRVYGVATFYAQFRFEPLGKYVVKICHGTACHVNGAVNISQAITEELGIQEGQTTEDGLVTLERVACLGCCSLASVIMINDKVFGKLNPDKVRKLMRKLREGSSMSEIKAIAVGMNSCGIAAGARETYEAIKAEIERRNLDVKLKIVGCVGMCYREPLVDIITDDEIITYGHVDPKKVPRIIEEHVLNGKPVEEWIVKRDWWEDGKRKTWDVDGYFSKQVKIVLENSGYIDPENIDEYIAVGGYEALKKALKMEPEEIIDVIMKSGLRGRGGAGFPTGLKWKFAREAKGDVKYIVCNADEGDPGAFMDRNVLEGDPHRVIEGMIIGAYAIGASKGFIYVRAEYPLAIRRLKIALKQAKERGFLGENILGSGFSFDIVIKEGAGAFVCGEETALIASIEGRRGMPRPRPPYPAQKGLWGKPTNINNVETWANVPWIIKHGWEAYASIGTEKSKGTKVFALSGKIKHGGNVEVPMGTTLREILYEIGGGTKTGKRIKAVQLGGPSGGCIPEYLFDTPVDYESVNATGAIMGSGGMVVMDEDTCMVDVAKFFLDFTVKESCGKCTFCRLGTKRMWEILDRFTKGEATEEDLEKLESLAYQVKAGSLCGLGQTAPNPVLTTLRYFRDEYLTHIKGKCPAKVCKPLIRYVIITEKCTGCTACAIFCPVKAISGERLKPHVINQEECIKCGTCYEVCRFNAIEILTGGE</sequence>
<organism evidence="10 11">
    <name type="scientific">Thermococcus camini</name>
    <dbReference type="NCBI Taxonomy" id="2016373"/>
    <lineage>
        <taxon>Archaea</taxon>
        <taxon>Methanobacteriati</taxon>
        <taxon>Methanobacteriota</taxon>
        <taxon>Thermococci</taxon>
        <taxon>Thermococcales</taxon>
        <taxon>Thermococcaceae</taxon>
        <taxon>Thermococcus</taxon>
    </lineage>
</organism>
<evidence type="ECO:0000259" key="9">
    <source>
        <dbReference type="PROSITE" id="PS51379"/>
    </source>
</evidence>
<dbReference type="SMART" id="SM00928">
    <property type="entry name" value="NADH_4Fe-4S"/>
    <property type="match status" value="1"/>
</dbReference>
<keyword evidence="6" id="KW-0408">Iron</keyword>
<evidence type="ECO:0000256" key="5">
    <source>
        <dbReference type="ARBA" id="ARBA00022723"/>
    </source>
</evidence>
<comment type="cofactor">
    <cofactor evidence="8">
        <name>[2Fe-2S] cluster</name>
        <dbReference type="ChEBI" id="CHEBI:190135"/>
    </cofactor>
</comment>
<dbReference type="GO" id="GO:0016491">
    <property type="term" value="F:oxidoreductase activity"/>
    <property type="evidence" value="ECO:0007669"/>
    <property type="project" value="UniProtKB-ARBA"/>
</dbReference>
<keyword evidence="4" id="KW-0001">2Fe-2S</keyword>
<dbReference type="Gene3D" id="1.20.1440.230">
    <property type="entry name" value="NADH-ubiquinone oxidoreductase 51kDa subunit, iron-sulphur binding domain"/>
    <property type="match status" value="1"/>
</dbReference>
<keyword evidence="3" id="KW-0004">4Fe-4S</keyword>
<evidence type="ECO:0000256" key="6">
    <source>
        <dbReference type="ARBA" id="ARBA00023004"/>
    </source>
</evidence>
<dbReference type="Gene3D" id="6.10.250.1450">
    <property type="match status" value="1"/>
</dbReference>
<dbReference type="Proteomes" id="UP000516304">
    <property type="component" value="Chromosome TIRI35C"/>
</dbReference>
<evidence type="ECO:0000256" key="1">
    <source>
        <dbReference type="ARBA" id="ARBA00007523"/>
    </source>
</evidence>
<dbReference type="InterPro" id="IPR036249">
    <property type="entry name" value="Thioredoxin-like_sf"/>
</dbReference>
<comment type="similarity">
    <text evidence="2">Belongs to the complex I 24 kDa subunit family.</text>
</comment>
<dbReference type="InterPro" id="IPR041921">
    <property type="entry name" value="NuoE_N"/>
</dbReference>
<dbReference type="Pfam" id="PF10531">
    <property type="entry name" value="SLBB"/>
    <property type="match status" value="1"/>
</dbReference>
<gene>
    <name evidence="10" type="ORF">TIRI35C_0410</name>
</gene>
<dbReference type="Gene3D" id="3.40.50.11540">
    <property type="entry name" value="NADH-ubiquinone oxidoreductase 51kDa subunit"/>
    <property type="match status" value="1"/>
</dbReference>
<dbReference type="AlphaFoldDB" id="A0A7G2D6N5"/>
<protein>
    <submittedName>
        <fullName evidence="10">NADH:ubiquinone oxidoreductase, chain F (Modular protein)</fullName>
    </submittedName>
</protein>
<dbReference type="FunFam" id="1.10.10.1590:FF:000001">
    <property type="entry name" value="NADH-quinone oxidoreductase subunit E"/>
    <property type="match status" value="1"/>
</dbReference>
<evidence type="ECO:0000256" key="4">
    <source>
        <dbReference type="ARBA" id="ARBA00022714"/>
    </source>
</evidence>
<keyword evidence="5" id="KW-0479">Metal-binding</keyword>
<dbReference type="SUPFAM" id="SSF54862">
    <property type="entry name" value="4Fe-4S ferredoxins"/>
    <property type="match status" value="1"/>
</dbReference>
<feature type="domain" description="4Fe-4S ferredoxin-type" evidence="9">
    <location>
        <begin position="690"/>
        <end position="719"/>
    </location>
</feature>
<dbReference type="Pfam" id="PF01257">
    <property type="entry name" value="2Fe-2S_thioredx"/>
    <property type="match status" value="1"/>
</dbReference>
<dbReference type="PANTHER" id="PTHR43578:SF3">
    <property type="entry name" value="NADH-QUINONE OXIDOREDUCTASE SUBUNIT F"/>
    <property type="match status" value="1"/>
</dbReference>
<dbReference type="FunFam" id="1.20.1440.230:FF:000001">
    <property type="entry name" value="Mitochondrial NADH dehydrogenase flavoprotein 1"/>
    <property type="match status" value="1"/>
</dbReference>
<dbReference type="PROSITE" id="PS00198">
    <property type="entry name" value="4FE4S_FER_1"/>
    <property type="match status" value="1"/>
</dbReference>
<reference evidence="10 11" key="1">
    <citation type="submission" date="2020-09" db="EMBL/GenBank/DDBJ databases">
        <authorList>
            <person name="Courtine D."/>
        </authorList>
    </citation>
    <scope>NUCLEOTIDE SEQUENCE [LARGE SCALE GENOMIC DNA]</scope>
    <source>
        <strain evidence="10 11">IRI35c</strain>
    </source>
</reference>
<dbReference type="CDD" id="cd02980">
    <property type="entry name" value="TRX_Fd_family"/>
    <property type="match status" value="1"/>
</dbReference>
<dbReference type="Pfam" id="PF13237">
    <property type="entry name" value="Fer4_10"/>
    <property type="match status" value="1"/>
</dbReference>
<dbReference type="InterPro" id="IPR037225">
    <property type="entry name" value="Nuo51_FMN-bd_sf"/>
</dbReference>
<keyword evidence="7" id="KW-0411">Iron-sulfur</keyword>
<dbReference type="SUPFAM" id="SSF140490">
    <property type="entry name" value="Nqo1C-terminal domain-like"/>
    <property type="match status" value="1"/>
</dbReference>
<dbReference type="InterPro" id="IPR037207">
    <property type="entry name" value="Nuop51_4Fe4S-bd_sf"/>
</dbReference>
<dbReference type="Pfam" id="PF10589">
    <property type="entry name" value="NADH_4Fe-4S"/>
    <property type="match status" value="1"/>
</dbReference>
<accession>A0A7G2D6N5</accession>
<dbReference type="Gene3D" id="1.10.10.1590">
    <property type="entry name" value="NADH-quinone oxidoreductase subunit E"/>
    <property type="match status" value="1"/>
</dbReference>
<evidence type="ECO:0000256" key="3">
    <source>
        <dbReference type="ARBA" id="ARBA00022485"/>
    </source>
</evidence>